<organism evidence="1 2">
    <name type="scientific">Candidatus Micrarchaeum acidiphilum ARMAN-2</name>
    <dbReference type="NCBI Taxonomy" id="425595"/>
    <lineage>
        <taxon>Archaea</taxon>
        <taxon>Candidatus Micrarchaeota</taxon>
        <taxon>Candidatus Micrarchaeia</taxon>
        <taxon>Candidatus Micrarchaeales</taxon>
        <taxon>Candidatus Micrarchaeaceae</taxon>
        <taxon>Candidatus Micrarchaeum</taxon>
    </lineage>
</organism>
<dbReference type="Pfam" id="PF02616">
    <property type="entry name" value="SMC_ScpA"/>
    <property type="match status" value="1"/>
</dbReference>
<dbReference type="PANTHER" id="PTHR33969">
    <property type="entry name" value="SEGREGATION AND CONDENSATION PROTEIN A"/>
    <property type="match status" value="1"/>
</dbReference>
<dbReference type="AlphaFoldDB" id="C7DH91"/>
<dbReference type="PANTHER" id="PTHR33969:SF2">
    <property type="entry name" value="SEGREGATION AND CONDENSATION PROTEIN A"/>
    <property type="match status" value="1"/>
</dbReference>
<evidence type="ECO:0000313" key="1">
    <source>
        <dbReference type="EMBL" id="EET89993.1"/>
    </source>
</evidence>
<reference evidence="1 2" key="1">
    <citation type="journal article" date="2009" name="Genome Biol.">
        <title>Community-wide analysis of microbial genome sequence signatures.</title>
        <authorList>
            <person name="Dick G.J."/>
            <person name="Andersson A.F."/>
            <person name="Baker B.J."/>
            <person name="Simmons S.L."/>
            <person name="Thomas B.C."/>
            <person name="Yelton A.P."/>
            <person name="Banfield J.F."/>
        </authorList>
    </citation>
    <scope>NUCLEOTIDE SEQUENCE [LARGE SCALE GENOMIC DNA]</scope>
    <source>
        <strain evidence="1">ARMAN-2</strain>
    </source>
</reference>
<dbReference type="Gene3D" id="1.10.10.580">
    <property type="entry name" value="Structural maintenance of chromosome 1. Chain E"/>
    <property type="match status" value="1"/>
</dbReference>
<reference evidence="1 2" key="2">
    <citation type="journal article" date="2010" name="Proc. Natl. Acad. Sci. U.S.A.">
        <title>Enigmatic, ultrasmall, uncultivated Archaea.</title>
        <authorList>
            <person name="Baker B.J."/>
            <person name="Comolli L.R."/>
            <person name="Dick G.J."/>
            <person name="Hauser L.J."/>
            <person name="Hyatt D."/>
            <person name="Dill B.D."/>
            <person name="Land M.L."/>
            <person name="Verberkmoes N.C."/>
            <person name="Hettich R.L."/>
            <person name="Banfield J.F."/>
        </authorList>
    </citation>
    <scope>NUCLEOTIDE SEQUENCE [LARGE SCALE GENOMIC DNA]</scope>
    <source>
        <strain evidence="1">ARMAN-2</strain>
    </source>
</reference>
<dbReference type="EMBL" id="GG697240">
    <property type="protein sequence ID" value="EET89993.1"/>
    <property type="molecule type" value="Genomic_DNA"/>
</dbReference>
<name>C7DH91_MICA2</name>
<dbReference type="Gene3D" id="6.10.250.2410">
    <property type="match status" value="1"/>
</dbReference>
<evidence type="ECO:0000313" key="2">
    <source>
        <dbReference type="Proteomes" id="UP000332487"/>
    </source>
</evidence>
<accession>C7DH91</accession>
<dbReference type="Proteomes" id="UP000332487">
    <property type="component" value="Unassembled WGS sequence"/>
</dbReference>
<gene>
    <name evidence="1" type="ORF">UNLARM2_0437</name>
</gene>
<keyword evidence="2" id="KW-1185">Reference proteome</keyword>
<proteinExistence type="predicted"/>
<protein>
    <submittedName>
        <fullName evidence="1">Chromosome segregation and condensation protein ScpA</fullName>
    </submittedName>
</protein>
<dbReference type="InterPro" id="IPR023093">
    <property type="entry name" value="ScpA-like_C"/>
</dbReference>
<dbReference type="InterPro" id="IPR003768">
    <property type="entry name" value="ScpA"/>
</dbReference>
<sequence length="248" mass="28466">MTFWATLMQSESEMLDIDAKKFNLEEFVKNATWRELLIHLVESNKLDPWDIDISAMVRTYLDLIKKIKIMNLAVPANMILAASILLKLKSNTIPLLEEEAPQEQDQEQEPGAPRQLPEVAQLVTRFRQQVPRKISLSELLDALDKSMKMEQEKATRISFNNRVIDFPIEKEDIDAKIAELYEVIKATADREGMLLFSSLSARYSDPQVLIMNAFVPLLYLAHDRKVTLMQEIFFGDIIITLINDQNAG</sequence>